<evidence type="ECO:0000259" key="5">
    <source>
        <dbReference type="SMART" id="SM00646"/>
    </source>
</evidence>
<organism evidence="6 7">
    <name type="scientific">Pedobacter boryungensis</name>
    <dbReference type="NCBI Taxonomy" id="869962"/>
    <lineage>
        <taxon>Bacteria</taxon>
        <taxon>Pseudomonadati</taxon>
        <taxon>Bacteroidota</taxon>
        <taxon>Sphingobacteriia</taxon>
        <taxon>Sphingobacteriales</taxon>
        <taxon>Sphingobacteriaceae</taxon>
        <taxon>Pedobacter</taxon>
    </lineage>
</organism>
<evidence type="ECO:0000256" key="2">
    <source>
        <dbReference type="ARBA" id="ARBA00011901"/>
    </source>
</evidence>
<dbReference type="CDD" id="cd02696">
    <property type="entry name" value="MurNAc-LAA"/>
    <property type="match status" value="1"/>
</dbReference>
<dbReference type="EMBL" id="JABMKV010000002">
    <property type="protein sequence ID" value="NQX31934.1"/>
    <property type="molecule type" value="Genomic_DNA"/>
</dbReference>
<keyword evidence="3" id="KW-0378">Hydrolase</keyword>
<dbReference type="EC" id="3.5.1.28" evidence="2"/>
<feature type="transmembrane region" description="Helical" evidence="4">
    <location>
        <begin position="6"/>
        <end position="24"/>
    </location>
</feature>
<dbReference type="PANTHER" id="PTHR30404">
    <property type="entry name" value="N-ACETYLMURAMOYL-L-ALANINE AMIDASE"/>
    <property type="match status" value="1"/>
</dbReference>
<keyword evidence="4" id="KW-0472">Membrane</keyword>
<comment type="caution">
    <text evidence="6">The sequence shown here is derived from an EMBL/GenBank/DDBJ whole genome shotgun (WGS) entry which is preliminary data.</text>
</comment>
<keyword evidence="7" id="KW-1185">Reference proteome</keyword>
<reference evidence="6 7" key="1">
    <citation type="submission" date="2020-05" db="EMBL/GenBank/DDBJ databases">
        <title>Description of Pedobacter foliorum sp. nov.</title>
        <authorList>
            <person name="Qi S."/>
            <person name="Carlier A."/>
            <person name="Cnockaert M."/>
            <person name="Vandamme P."/>
        </authorList>
    </citation>
    <scope>NUCLEOTIDE SEQUENCE [LARGE SCALE GENOMIC DNA]</scope>
    <source>
        <strain evidence="6 7">LMG 31300</strain>
    </source>
</reference>
<gene>
    <name evidence="6" type="ORF">HQN85_09360</name>
</gene>
<feature type="transmembrane region" description="Helical" evidence="4">
    <location>
        <begin position="36"/>
        <end position="55"/>
    </location>
</feature>
<protein>
    <recommendedName>
        <fullName evidence="2">N-acetylmuramoyl-L-alanine amidase</fullName>
        <ecNumber evidence="2">3.5.1.28</ecNumber>
    </recommendedName>
</protein>
<dbReference type="SMART" id="SM00646">
    <property type="entry name" value="Ami_3"/>
    <property type="match status" value="1"/>
</dbReference>
<dbReference type="SUPFAM" id="SSF53187">
    <property type="entry name" value="Zn-dependent exopeptidases"/>
    <property type="match status" value="1"/>
</dbReference>
<comment type="catalytic activity">
    <reaction evidence="1">
        <text>Hydrolyzes the link between N-acetylmuramoyl residues and L-amino acid residues in certain cell-wall glycopeptides.</text>
        <dbReference type="EC" id="3.5.1.28"/>
    </reaction>
</comment>
<evidence type="ECO:0000313" key="6">
    <source>
        <dbReference type="EMBL" id="NQX31934.1"/>
    </source>
</evidence>
<feature type="transmembrane region" description="Helical" evidence="4">
    <location>
        <begin position="107"/>
        <end position="125"/>
    </location>
</feature>
<evidence type="ECO:0000256" key="4">
    <source>
        <dbReference type="SAM" id="Phobius"/>
    </source>
</evidence>
<evidence type="ECO:0000256" key="1">
    <source>
        <dbReference type="ARBA" id="ARBA00001561"/>
    </source>
</evidence>
<feature type="domain" description="MurNAc-LAA" evidence="5">
    <location>
        <begin position="366"/>
        <end position="483"/>
    </location>
</feature>
<dbReference type="InterPro" id="IPR008756">
    <property type="entry name" value="Peptidase_M56"/>
</dbReference>
<evidence type="ECO:0000313" key="7">
    <source>
        <dbReference type="Proteomes" id="UP000762110"/>
    </source>
</evidence>
<evidence type="ECO:0000256" key="3">
    <source>
        <dbReference type="ARBA" id="ARBA00022801"/>
    </source>
</evidence>
<dbReference type="InterPro" id="IPR050695">
    <property type="entry name" value="N-acetylmuramoyl_amidase_3"/>
</dbReference>
<keyword evidence="4" id="KW-0812">Transmembrane</keyword>
<dbReference type="Pfam" id="PF01520">
    <property type="entry name" value="Amidase_3"/>
    <property type="match status" value="1"/>
</dbReference>
<proteinExistence type="predicted"/>
<accession>A0ABX2DCX5</accession>
<feature type="transmembrane region" description="Helical" evidence="4">
    <location>
        <begin position="276"/>
        <end position="294"/>
    </location>
</feature>
<keyword evidence="4" id="KW-1133">Transmembrane helix</keyword>
<name>A0ABX2DCX5_9SPHI</name>
<dbReference type="RefSeq" id="WP_173271527.1">
    <property type="nucleotide sequence ID" value="NZ_JABMKV010000002.1"/>
</dbReference>
<sequence>MEWFNYLLKVSACTTLFFAFYLLVLRKLTFFKINRFYLLGSLLLSFVIPALQFKIEKEVEQSALIEQTTTLSDVDLAGTSFSTPIVVGSGTGDIEVEPFDWYALLPYVYTAVVMGFLAVAAWRLFQLYKHTRTKAHEINGLKLVAKSAGFTNCSFFNYVFIDQNSLTEAELKVLLQHEEVHARQLHSIDKILLMIAKAVLWFNPIVYLYDKALEQAHEYEADETTSLNFGAEHYAHLLLKLAVSKNTMPLIHNFVKSPIKERIKMLFHSKSKNMKKLMYLLALPIGLGLLWGFTVDVVEVPTKTANEFTLILDAGHGGKEIGANINGYKEKDIALAFTKKIKALAEAKGIKVVTTRADDESLSLADRLKPQGDFLLSIHVNSEPIATGGSKNGIEMYTPTSDNKLNWFKSTSMTYNLYKNLTTVEGIKTGNKPFQKKLFLLQNSNAAGLVLEMGYLTNKQDLKTITNEAKQDELATAIVNAILQYKTYLKTDQEIERNLKGGTLPEPPKPNQQNVPLIKKTSMNYKDGKTGEKIVITANGKTFPIIYTSLAGQTKVYFYINQKVYSEAEAMQFTPAFIAKLSDKSGIGNIKSTYEVPGVENTMDNYVVWFGVEPKLSAYAVKNKDIYEKYNGKTVDGKVIDYTYSPVSKVMDGFIVKTTTGETLKANVEEKFAKQTQAMVTKGDKVSIKIYNANYNENIAFPVVFSYKLMKGDKVLFDRWPKTASTLVNDATVNVVQNEQGKIYPKPMVYKALSITNDTKNNISYLKKGIMEIGENKLEGEEIAFDKRKETITAKNGKLTLKGGTEVAEKYIIYDIKKGTYITNKTPGNTIQVNSDAYELISRLKANNDSLKMNTIMNKTLIVSGNVKLNIDKFLFNAKVFTVDKNSDVIVAHVATLTTPEGYQISGDKIEYNTLLKKYTVTQPVGSVY</sequence>
<dbReference type="CDD" id="cd07341">
    <property type="entry name" value="M56_BlaR1_MecR1_like"/>
    <property type="match status" value="1"/>
</dbReference>
<dbReference type="InterPro" id="IPR002508">
    <property type="entry name" value="MurNAc-LAA_cat"/>
</dbReference>
<dbReference type="Pfam" id="PF05569">
    <property type="entry name" value="Peptidase_M56"/>
    <property type="match status" value="1"/>
</dbReference>
<dbReference type="Gene3D" id="3.40.630.40">
    <property type="entry name" value="Zn-dependent exopeptidases"/>
    <property type="match status" value="1"/>
</dbReference>
<dbReference type="Proteomes" id="UP000762110">
    <property type="component" value="Unassembled WGS sequence"/>
</dbReference>
<dbReference type="PANTHER" id="PTHR30404:SF0">
    <property type="entry name" value="N-ACETYLMURAMOYL-L-ALANINE AMIDASE AMIC"/>
    <property type="match status" value="1"/>
</dbReference>